<evidence type="ECO:0000256" key="1">
    <source>
        <dbReference type="SAM" id="SignalP"/>
    </source>
</evidence>
<accession>A0A7S1FR70</accession>
<dbReference type="Gene3D" id="3.30.1330.40">
    <property type="entry name" value="RutC-like"/>
    <property type="match status" value="1"/>
</dbReference>
<dbReference type="EMBL" id="HBFR01016445">
    <property type="protein sequence ID" value="CAD8884808.1"/>
    <property type="molecule type" value="Transcribed_RNA"/>
</dbReference>
<keyword evidence="1" id="KW-0732">Signal</keyword>
<dbReference type="CDD" id="cd02199">
    <property type="entry name" value="YjgF_YER057c_UK114_like_1"/>
    <property type="match status" value="1"/>
</dbReference>
<dbReference type="InterPro" id="IPR035959">
    <property type="entry name" value="RutC-like_sf"/>
</dbReference>
<sequence>MVHRMTSSLPLLLLAVVPRIRAFSSQLPTVRSLSIARRTIHRMPGHVEARLEELGLVLPPPPAPKASYASVCLTGDLLFMSGHLPLTADGNLLTGAVGPGGKSVDEAYVAAKNVGLNILATLKNELGDLDRVDQIVKLFGIVNSHTDFKEQHRVLDGCSDLMAEVFGTPAGIHARSAIGTNTLPLDITVEVEAIVRVRPAALG</sequence>
<feature type="domain" description="Endoribonuclease L-PSP/chorismate mutase-like" evidence="2">
    <location>
        <begin position="48"/>
        <end position="186"/>
    </location>
</feature>
<dbReference type="SUPFAM" id="SSF55298">
    <property type="entry name" value="YjgF-like"/>
    <property type="match status" value="1"/>
</dbReference>
<dbReference type="PANTHER" id="PTHR43760:SF1">
    <property type="entry name" value="ENDORIBONUCLEASE L-PSP_CHORISMATE MUTASE-LIKE DOMAIN-CONTAINING PROTEIN"/>
    <property type="match status" value="1"/>
</dbReference>
<name>A0A7S1FR70_9STRA</name>
<dbReference type="InterPro" id="IPR013813">
    <property type="entry name" value="Endoribo_LPSP/chorism_mut-like"/>
</dbReference>
<dbReference type="AlphaFoldDB" id="A0A7S1FR70"/>
<evidence type="ECO:0000259" key="2">
    <source>
        <dbReference type="Pfam" id="PF14588"/>
    </source>
</evidence>
<evidence type="ECO:0000313" key="3">
    <source>
        <dbReference type="EMBL" id="CAD8884808.1"/>
    </source>
</evidence>
<feature type="signal peptide" evidence="1">
    <location>
        <begin position="1"/>
        <end position="22"/>
    </location>
</feature>
<proteinExistence type="predicted"/>
<feature type="chain" id="PRO_5030789651" description="Endoribonuclease L-PSP/chorismate mutase-like domain-containing protein" evidence="1">
    <location>
        <begin position="23"/>
        <end position="203"/>
    </location>
</feature>
<dbReference type="Pfam" id="PF14588">
    <property type="entry name" value="YjgF_endoribonc"/>
    <property type="match status" value="1"/>
</dbReference>
<gene>
    <name evidence="3" type="ORF">CHYS00102_LOCUS12005</name>
</gene>
<organism evidence="3">
    <name type="scientific">Corethron hystrix</name>
    <dbReference type="NCBI Taxonomy" id="216773"/>
    <lineage>
        <taxon>Eukaryota</taxon>
        <taxon>Sar</taxon>
        <taxon>Stramenopiles</taxon>
        <taxon>Ochrophyta</taxon>
        <taxon>Bacillariophyta</taxon>
        <taxon>Coscinodiscophyceae</taxon>
        <taxon>Corethrophycidae</taxon>
        <taxon>Corethrales</taxon>
        <taxon>Corethraceae</taxon>
        <taxon>Corethron</taxon>
    </lineage>
</organism>
<dbReference type="PANTHER" id="PTHR43760">
    <property type="entry name" value="ENDORIBONUCLEASE-RELATED"/>
    <property type="match status" value="1"/>
</dbReference>
<protein>
    <recommendedName>
        <fullName evidence="2">Endoribonuclease L-PSP/chorismate mutase-like domain-containing protein</fullName>
    </recommendedName>
</protein>
<reference evidence="3" key="1">
    <citation type="submission" date="2021-01" db="EMBL/GenBank/DDBJ databases">
        <authorList>
            <person name="Corre E."/>
            <person name="Pelletier E."/>
            <person name="Niang G."/>
            <person name="Scheremetjew M."/>
            <person name="Finn R."/>
            <person name="Kale V."/>
            <person name="Holt S."/>
            <person name="Cochrane G."/>
            <person name="Meng A."/>
            <person name="Brown T."/>
            <person name="Cohen L."/>
        </authorList>
    </citation>
    <scope>NUCLEOTIDE SEQUENCE</scope>
    <source>
        <strain evidence="3">308</strain>
    </source>
</reference>